<dbReference type="InterPro" id="IPR050779">
    <property type="entry name" value="Transglutaminase"/>
</dbReference>
<protein>
    <recommendedName>
        <fullName evidence="1">Transglutaminase-like domain-containing protein</fullName>
    </recommendedName>
</protein>
<name>F0YBQ3_AURAN</name>
<dbReference type="RefSeq" id="XP_009037815.1">
    <property type="nucleotide sequence ID" value="XM_009039567.1"/>
</dbReference>
<proteinExistence type="predicted"/>
<dbReference type="InterPro" id="IPR036985">
    <property type="entry name" value="Transglutaminase-like_sf"/>
</dbReference>
<dbReference type="PANTHER" id="PTHR11590:SF40">
    <property type="entry name" value="HEMOCYTE PROTEIN-GLUTAMINE GAMMA-GLUTAMYLTRANSFERASE-LIKE PROTEIN"/>
    <property type="match status" value="1"/>
</dbReference>
<dbReference type="EMBL" id="GL833131">
    <property type="protein sequence ID" value="EGB07359.1"/>
    <property type="molecule type" value="Genomic_DNA"/>
</dbReference>
<dbReference type="PANTHER" id="PTHR11590">
    <property type="entry name" value="PROTEIN-GLUTAMINE GAMMA-GLUTAMYLTRANSFERASE"/>
    <property type="match status" value="1"/>
</dbReference>
<evidence type="ECO:0000313" key="3">
    <source>
        <dbReference type="Proteomes" id="UP000002729"/>
    </source>
</evidence>
<dbReference type="GeneID" id="20222744"/>
<dbReference type="InterPro" id="IPR038765">
    <property type="entry name" value="Papain-like_cys_pep_sf"/>
</dbReference>
<accession>F0YBQ3</accession>
<feature type="non-terminal residue" evidence="2">
    <location>
        <position position="1"/>
    </location>
</feature>
<feature type="non-terminal residue" evidence="2">
    <location>
        <position position="162"/>
    </location>
</feature>
<keyword evidence="3" id="KW-1185">Reference proteome</keyword>
<dbReference type="GO" id="GO:0003810">
    <property type="term" value="F:protein-glutamine gamma-glutamyltransferase activity"/>
    <property type="evidence" value="ECO:0007669"/>
    <property type="project" value="TreeGrafter"/>
</dbReference>
<dbReference type="InterPro" id="IPR002931">
    <property type="entry name" value="Transglutaminase-like"/>
</dbReference>
<dbReference type="SMART" id="SM00460">
    <property type="entry name" value="TGc"/>
    <property type="match status" value="1"/>
</dbReference>
<feature type="domain" description="Transglutaminase-like" evidence="1">
    <location>
        <begin position="1"/>
        <end position="105"/>
    </location>
</feature>
<evidence type="ECO:0000313" key="2">
    <source>
        <dbReference type="EMBL" id="EGB07359.1"/>
    </source>
</evidence>
<dbReference type="Gene3D" id="3.90.260.10">
    <property type="entry name" value="Transglutaminase-like"/>
    <property type="match status" value="1"/>
</dbReference>
<dbReference type="eggNOG" id="ENOG502QQ46">
    <property type="taxonomic scope" value="Eukaryota"/>
</dbReference>
<dbReference type="InParanoid" id="F0YBQ3"/>
<dbReference type="Proteomes" id="UP000002729">
    <property type="component" value="Unassembled WGS sequence"/>
</dbReference>
<evidence type="ECO:0000259" key="1">
    <source>
        <dbReference type="SMART" id="SM00460"/>
    </source>
</evidence>
<gene>
    <name evidence="2" type="ORF">AURANDRAFT_5918</name>
</gene>
<dbReference type="Pfam" id="PF01841">
    <property type="entry name" value="Transglut_core"/>
    <property type="match status" value="1"/>
</dbReference>
<dbReference type="SUPFAM" id="SSF54001">
    <property type="entry name" value="Cysteine proteinases"/>
    <property type="match status" value="1"/>
</dbReference>
<dbReference type="AlphaFoldDB" id="F0YBQ3"/>
<dbReference type="KEGG" id="aaf:AURANDRAFT_5918"/>
<dbReference type="OrthoDB" id="193561at2759"/>
<reference evidence="2 3" key="1">
    <citation type="journal article" date="2011" name="Proc. Natl. Acad. Sci. U.S.A.">
        <title>Niche of harmful alga Aureococcus anophagefferens revealed through ecogenomics.</title>
        <authorList>
            <person name="Gobler C.J."/>
            <person name="Berry D.L."/>
            <person name="Dyhrman S.T."/>
            <person name="Wilhelm S.W."/>
            <person name="Salamov A."/>
            <person name="Lobanov A.V."/>
            <person name="Zhang Y."/>
            <person name="Collier J.L."/>
            <person name="Wurch L.L."/>
            <person name="Kustka A.B."/>
            <person name="Dill B.D."/>
            <person name="Shah M."/>
            <person name="VerBerkmoes N.C."/>
            <person name="Kuo A."/>
            <person name="Terry A."/>
            <person name="Pangilinan J."/>
            <person name="Lindquist E.A."/>
            <person name="Lucas S."/>
            <person name="Paulsen I.T."/>
            <person name="Hattenrath-Lehmann T.K."/>
            <person name="Talmage S.C."/>
            <person name="Walker E.A."/>
            <person name="Koch F."/>
            <person name="Burson A.M."/>
            <person name="Marcoval M.A."/>
            <person name="Tang Y.Z."/>
            <person name="Lecleir G.R."/>
            <person name="Coyne K.J."/>
            <person name="Berg G.M."/>
            <person name="Bertrand E.M."/>
            <person name="Saito M.A."/>
            <person name="Gladyshev V.N."/>
            <person name="Grigoriev I.V."/>
        </authorList>
    </citation>
    <scope>NUCLEOTIDE SEQUENCE [LARGE SCALE GENOMIC DNA]</scope>
    <source>
        <strain evidence="3">CCMP 1984</strain>
    </source>
</reference>
<sequence length="162" mass="17639">PVQYCQCFVYAAVATSLSRALGVAARPVTNFQSAHDGEKNRAIEKFYDIAGAAWEPVTDGAPSHDSIWSFHVWTEMYFDRADVDCGALSLRSSCANGWQAVDATPQEESAGGGFQPLEALYRMGPASVALVKRGYGGDYDSEFVVSEVNADINLWTRSSKEE</sequence>
<organism evidence="3">
    <name type="scientific">Aureococcus anophagefferens</name>
    <name type="common">Harmful bloom alga</name>
    <dbReference type="NCBI Taxonomy" id="44056"/>
    <lineage>
        <taxon>Eukaryota</taxon>
        <taxon>Sar</taxon>
        <taxon>Stramenopiles</taxon>
        <taxon>Ochrophyta</taxon>
        <taxon>Pelagophyceae</taxon>
        <taxon>Pelagomonadales</taxon>
        <taxon>Pelagomonadaceae</taxon>
        <taxon>Aureococcus</taxon>
    </lineage>
</organism>